<keyword evidence="7 9" id="KW-1133">Transmembrane helix</keyword>
<feature type="compositionally biased region" description="Basic and acidic residues" evidence="12">
    <location>
        <begin position="228"/>
        <end position="237"/>
    </location>
</feature>
<evidence type="ECO:0000256" key="7">
    <source>
        <dbReference type="ARBA" id="ARBA00022989"/>
    </source>
</evidence>
<organism evidence="13 14">
    <name type="scientific">Tomitella cavernea</name>
    <dbReference type="NCBI Taxonomy" id="1387982"/>
    <lineage>
        <taxon>Bacteria</taxon>
        <taxon>Bacillati</taxon>
        <taxon>Actinomycetota</taxon>
        <taxon>Actinomycetes</taxon>
        <taxon>Mycobacteriales</taxon>
        <taxon>Tomitella</taxon>
    </lineage>
</organism>
<feature type="compositionally biased region" description="Acidic residues" evidence="12">
    <location>
        <begin position="201"/>
        <end position="218"/>
    </location>
</feature>
<dbReference type="InterPro" id="IPR001872">
    <property type="entry name" value="Peptidase_A8"/>
</dbReference>
<evidence type="ECO:0000256" key="8">
    <source>
        <dbReference type="ARBA" id="ARBA00023136"/>
    </source>
</evidence>
<accession>A0ABP9CTN1</accession>
<dbReference type="PROSITE" id="PS00855">
    <property type="entry name" value="SPASE_II"/>
    <property type="match status" value="1"/>
</dbReference>
<name>A0ABP9CTN1_9ACTN</name>
<comment type="catalytic activity">
    <reaction evidence="9 10">
        <text>Release of signal peptides from bacterial membrane prolipoproteins. Hydrolyzes -Xaa-Yaa-Zaa-|-(S,diacylglyceryl)Cys-, in which Xaa is hydrophobic (preferably Leu), and Yaa (Ala or Ser) and Zaa (Gly or Ala) have small, neutral side chains.</text>
        <dbReference type="EC" id="3.4.23.36"/>
    </reaction>
</comment>
<dbReference type="Pfam" id="PF01252">
    <property type="entry name" value="Peptidase_A8"/>
    <property type="match status" value="1"/>
</dbReference>
<feature type="transmembrane region" description="Helical" evidence="9">
    <location>
        <begin position="101"/>
        <end position="119"/>
    </location>
</feature>
<protein>
    <recommendedName>
        <fullName evidence="9">Lipoprotein signal peptidase</fullName>
        <ecNumber evidence="9">3.4.23.36</ecNumber>
    </recommendedName>
    <alternativeName>
        <fullName evidence="9">Prolipoprotein signal peptidase</fullName>
    </alternativeName>
    <alternativeName>
        <fullName evidence="9">Signal peptidase II</fullName>
        <shortName evidence="9">SPase II</shortName>
    </alternativeName>
</protein>
<comment type="subcellular location">
    <subcellularLocation>
        <location evidence="9">Cell membrane</location>
        <topology evidence="9">Multi-pass membrane protein</topology>
    </subcellularLocation>
</comment>
<evidence type="ECO:0000256" key="10">
    <source>
        <dbReference type="RuleBase" id="RU000594"/>
    </source>
</evidence>
<keyword evidence="5 9" id="KW-0064">Aspartyl protease</keyword>
<evidence type="ECO:0000256" key="1">
    <source>
        <dbReference type="ARBA" id="ARBA00006139"/>
    </source>
</evidence>
<evidence type="ECO:0000313" key="13">
    <source>
        <dbReference type="EMBL" id="GAA4817700.1"/>
    </source>
</evidence>
<evidence type="ECO:0000256" key="3">
    <source>
        <dbReference type="ARBA" id="ARBA00022670"/>
    </source>
</evidence>
<evidence type="ECO:0000256" key="11">
    <source>
        <dbReference type="RuleBase" id="RU004181"/>
    </source>
</evidence>
<comment type="caution">
    <text evidence="13">The sequence shown here is derived from an EMBL/GenBank/DDBJ whole genome shotgun (WGS) entry which is preliminary data.</text>
</comment>
<feature type="transmembrane region" description="Helical" evidence="9">
    <location>
        <begin position="68"/>
        <end position="89"/>
    </location>
</feature>
<keyword evidence="6 9" id="KW-0378">Hydrolase</keyword>
<sequence length="237" mass="23996">MTGEQNHGGGDASGRRVSRPLVLAAIAVIVLTLDIVTKVVVVAKMTPGQPVPLIGDDIRFTLIRNPGAAFSMATGMTWILTIVALLVVAGIIRYGRRLTSAWWAVGLGLVLGGALGNLVDRLFRAPGPLEGHVVDFIAVGSFPVFNIADSGITVGAILLAALALFGVEPQQRPVAGSADDAVSVGDAEATGDTGSPSDAETASDADTADEADSADDAGSDAAGPADTTDGKDLPRDA</sequence>
<feature type="active site" evidence="9">
    <location>
        <position position="135"/>
    </location>
</feature>
<comment type="pathway">
    <text evidence="9">Protein modification; lipoprotein biosynthesis (signal peptide cleavage).</text>
</comment>
<dbReference type="PANTHER" id="PTHR33695:SF1">
    <property type="entry name" value="LIPOPROTEIN SIGNAL PEPTIDASE"/>
    <property type="match status" value="1"/>
</dbReference>
<reference evidence="14" key="1">
    <citation type="journal article" date="2019" name="Int. J. Syst. Evol. Microbiol.">
        <title>The Global Catalogue of Microorganisms (GCM) 10K type strain sequencing project: providing services to taxonomists for standard genome sequencing and annotation.</title>
        <authorList>
            <consortium name="The Broad Institute Genomics Platform"/>
            <consortium name="The Broad Institute Genome Sequencing Center for Infectious Disease"/>
            <person name="Wu L."/>
            <person name="Ma J."/>
        </authorList>
    </citation>
    <scope>NUCLEOTIDE SEQUENCE [LARGE SCALE GENOMIC DNA]</scope>
    <source>
        <strain evidence="14">JCM 18542</strain>
    </source>
</reference>
<dbReference type="EMBL" id="BAABKQ010000001">
    <property type="protein sequence ID" value="GAA4817700.1"/>
    <property type="molecule type" value="Genomic_DNA"/>
</dbReference>
<feature type="active site" evidence="9">
    <location>
        <position position="149"/>
    </location>
</feature>
<keyword evidence="2 9" id="KW-1003">Cell membrane</keyword>
<dbReference type="PANTHER" id="PTHR33695">
    <property type="entry name" value="LIPOPROTEIN SIGNAL PEPTIDASE"/>
    <property type="match status" value="1"/>
</dbReference>
<evidence type="ECO:0000313" key="14">
    <source>
        <dbReference type="Proteomes" id="UP001500839"/>
    </source>
</evidence>
<evidence type="ECO:0000256" key="5">
    <source>
        <dbReference type="ARBA" id="ARBA00022750"/>
    </source>
</evidence>
<evidence type="ECO:0000256" key="12">
    <source>
        <dbReference type="SAM" id="MobiDB-lite"/>
    </source>
</evidence>
<comment type="similarity">
    <text evidence="1 9 11">Belongs to the peptidase A8 family.</text>
</comment>
<feature type="transmembrane region" description="Helical" evidence="9">
    <location>
        <begin position="139"/>
        <end position="165"/>
    </location>
</feature>
<comment type="function">
    <text evidence="9 10">This protein specifically catalyzes the removal of signal peptides from prolipoproteins.</text>
</comment>
<gene>
    <name evidence="9 13" type="primary">lspA</name>
    <name evidence="13" type="ORF">GCM10023353_25620</name>
</gene>
<evidence type="ECO:0000256" key="2">
    <source>
        <dbReference type="ARBA" id="ARBA00022475"/>
    </source>
</evidence>
<evidence type="ECO:0000256" key="4">
    <source>
        <dbReference type="ARBA" id="ARBA00022692"/>
    </source>
</evidence>
<dbReference type="EC" id="3.4.23.36" evidence="9"/>
<keyword evidence="3 9" id="KW-0645">Protease</keyword>
<feature type="region of interest" description="Disordered" evidence="12">
    <location>
        <begin position="176"/>
        <end position="237"/>
    </location>
</feature>
<feature type="transmembrane region" description="Helical" evidence="9">
    <location>
        <begin position="21"/>
        <end position="43"/>
    </location>
</feature>
<evidence type="ECO:0000256" key="9">
    <source>
        <dbReference type="HAMAP-Rule" id="MF_00161"/>
    </source>
</evidence>
<dbReference type="NCBIfam" id="TIGR00077">
    <property type="entry name" value="lspA"/>
    <property type="match status" value="1"/>
</dbReference>
<dbReference type="HAMAP" id="MF_00161">
    <property type="entry name" value="LspA"/>
    <property type="match status" value="1"/>
</dbReference>
<evidence type="ECO:0000256" key="6">
    <source>
        <dbReference type="ARBA" id="ARBA00022801"/>
    </source>
</evidence>
<dbReference type="Proteomes" id="UP001500839">
    <property type="component" value="Unassembled WGS sequence"/>
</dbReference>
<proteinExistence type="inferred from homology"/>
<keyword evidence="8 9" id="KW-0472">Membrane</keyword>
<keyword evidence="14" id="KW-1185">Reference proteome</keyword>
<keyword evidence="4 9" id="KW-0812">Transmembrane</keyword>
<dbReference type="PRINTS" id="PR00781">
    <property type="entry name" value="LIPOSIGPTASE"/>
</dbReference>